<evidence type="ECO:0000259" key="8">
    <source>
        <dbReference type="Pfam" id="PF12698"/>
    </source>
</evidence>
<evidence type="ECO:0000256" key="4">
    <source>
        <dbReference type="ARBA" id="ARBA00022737"/>
    </source>
</evidence>
<dbReference type="AlphaFoldDB" id="A0A4P9W9N5"/>
<evidence type="ECO:0000313" key="10">
    <source>
        <dbReference type="Proteomes" id="UP000269721"/>
    </source>
</evidence>
<accession>A0A4P9W9N5</accession>
<evidence type="ECO:0000313" key="9">
    <source>
        <dbReference type="EMBL" id="RKO88193.1"/>
    </source>
</evidence>
<keyword evidence="10" id="KW-1185">Reference proteome</keyword>
<proteinExistence type="predicted"/>
<keyword evidence="6 7" id="KW-0472">Membrane</keyword>
<evidence type="ECO:0000256" key="1">
    <source>
        <dbReference type="ARBA" id="ARBA00004141"/>
    </source>
</evidence>
<feature type="transmembrane region" description="Helical" evidence="7">
    <location>
        <begin position="207"/>
        <end position="229"/>
    </location>
</feature>
<feature type="transmembrane region" description="Helical" evidence="7">
    <location>
        <begin position="284"/>
        <end position="307"/>
    </location>
</feature>
<dbReference type="GO" id="GO:0016020">
    <property type="term" value="C:membrane"/>
    <property type="evidence" value="ECO:0007669"/>
    <property type="project" value="UniProtKB-SubCell"/>
</dbReference>
<feature type="transmembrane region" description="Helical" evidence="7">
    <location>
        <begin position="313"/>
        <end position="331"/>
    </location>
</feature>
<keyword evidence="2" id="KW-0813">Transport</keyword>
<name>A0A4P9W9N5_9FUNG</name>
<evidence type="ECO:0000256" key="3">
    <source>
        <dbReference type="ARBA" id="ARBA00022692"/>
    </source>
</evidence>
<dbReference type="Proteomes" id="UP000269721">
    <property type="component" value="Unassembled WGS sequence"/>
</dbReference>
<evidence type="ECO:0000256" key="2">
    <source>
        <dbReference type="ARBA" id="ARBA00022448"/>
    </source>
</evidence>
<dbReference type="GO" id="GO:0005319">
    <property type="term" value="F:lipid transporter activity"/>
    <property type="evidence" value="ECO:0007669"/>
    <property type="project" value="TreeGrafter"/>
</dbReference>
<feature type="transmembrane region" description="Helical" evidence="7">
    <location>
        <begin position="27"/>
        <end position="48"/>
    </location>
</feature>
<dbReference type="GO" id="GO:0140359">
    <property type="term" value="F:ABC-type transporter activity"/>
    <property type="evidence" value="ECO:0007669"/>
    <property type="project" value="InterPro"/>
</dbReference>
<dbReference type="PANTHER" id="PTHR19229:SF36">
    <property type="entry name" value="ATP-BINDING CASSETTE SUB-FAMILY A MEMBER 2"/>
    <property type="match status" value="1"/>
</dbReference>
<dbReference type="InterPro" id="IPR013525">
    <property type="entry name" value="ABC2_TM"/>
</dbReference>
<keyword evidence="4" id="KW-0677">Repeat</keyword>
<dbReference type="Pfam" id="PF12698">
    <property type="entry name" value="ABC2_membrane_3"/>
    <property type="match status" value="1"/>
</dbReference>
<comment type="subcellular location">
    <subcellularLocation>
        <location evidence="1">Membrane</location>
        <topology evidence="1">Multi-pass membrane protein</topology>
    </subcellularLocation>
</comment>
<keyword evidence="5 7" id="KW-1133">Transmembrane helix</keyword>
<protein>
    <submittedName>
        <fullName evidence="9">ABC-2 family transporter protein-domain-containing protein</fullName>
    </submittedName>
</protein>
<evidence type="ECO:0000256" key="6">
    <source>
        <dbReference type="ARBA" id="ARBA00023136"/>
    </source>
</evidence>
<dbReference type="InterPro" id="IPR026082">
    <property type="entry name" value="ABCA"/>
</dbReference>
<sequence>MPSTTRQAGLLVRKNFRLFRNNVAGEAGLAFGGPLIAVALTIYLYTIFKTAEDNKITHIKPDLGRFASADLGPLAVVTDGSPQASNIVAKLAALGATPLNFTSEAAMETYCRAEHCWAGVVFDAPRSTGTWDYTLRCDERNWQITRWRPTNYDPPEVMASLQIAVDHAIMSSINTSVGAAASAAPITVTQLNNGVIRQLEYSFFESYMGALLICSFLPLVYSMLSRTVAEKEARLKEGMLMMGLTPSAYTLSWFVTYLVLYLPASLVAPVALRATIYSNTSIPILIILYIGTLINMIALCFMVEPFLSSPRSGAMAVAAMLLVFSASAAVFNTKAWDASSAAKTAASLVSPVAFMYANRVVAHFEGNYNGLSFSTISGRSARERRNEDVGVREGRAEVI</sequence>
<evidence type="ECO:0000256" key="5">
    <source>
        <dbReference type="ARBA" id="ARBA00022989"/>
    </source>
</evidence>
<feature type="transmembrane region" description="Helical" evidence="7">
    <location>
        <begin position="249"/>
        <end position="272"/>
    </location>
</feature>
<feature type="domain" description="ABC-2 type transporter transmembrane" evidence="8">
    <location>
        <begin position="32"/>
        <end position="362"/>
    </location>
</feature>
<dbReference type="PANTHER" id="PTHR19229">
    <property type="entry name" value="ATP-BINDING CASSETTE TRANSPORTER SUBFAMILY A ABCA"/>
    <property type="match status" value="1"/>
</dbReference>
<evidence type="ECO:0000256" key="7">
    <source>
        <dbReference type="SAM" id="Phobius"/>
    </source>
</evidence>
<keyword evidence="3 7" id="KW-0812">Transmembrane</keyword>
<gene>
    <name evidence="9" type="ORF">BDK51DRAFT_31920</name>
</gene>
<dbReference type="EMBL" id="KZ996879">
    <property type="protein sequence ID" value="RKO88193.1"/>
    <property type="molecule type" value="Genomic_DNA"/>
</dbReference>
<organism evidence="9 10">
    <name type="scientific">Blyttiomyces helicus</name>
    <dbReference type="NCBI Taxonomy" id="388810"/>
    <lineage>
        <taxon>Eukaryota</taxon>
        <taxon>Fungi</taxon>
        <taxon>Fungi incertae sedis</taxon>
        <taxon>Chytridiomycota</taxon>
        <taxon>Chytridiomycota incertae sedis</taxon>
        <taxon>Chytridiomycetes</taxon>
        <taxon>Chytridiomycetes incertae sedis</taxon>
        <taxon>Blyttiomyces</taxon>
    </lineage>
</organism>
<reference evidence="10" key="1">
    <citation type="journal article" date="2018" name="Nat. Microbiol.">
        <title>Leveraging single-cell genomics to expand the fungal tree of life.</title>
        <authorList>
            <person name="Ahrendt S.R."/>
            <person name="Quandt C.A."/>
            <person name="Ciobanu D."/>
            <person name="Clum A."/>
            <person name="Salamov A."/>
            <person name="Andreopoulos B."/>
            <person name="Cheng J.F."/>
            <person name="Woyke T."/>
            <person name="Pelin A."/>
            <person name="Henrissat B."/>
            <person name="Reynolds N.K."/>
            <person name="Benny G.L."/>
            <person name="Smith M.E."/>
            <person name="James T.Y."/>
            <person name="Grigoriev I.V."/>
        </authorList>
    </citation>
    <scope>NUCLEOTIDE SEQUENCE [LARGE SCALE GENOMIC DNA]</scope>
</reference>
<dbReference type="OrthoDB" id="8061355at2759"/>